<feature type="compositionally biased region" description="Basic residues" evidence="1">
    <location>
        <begin position="107"/>
        <end position="156"/>
    </location>
</feature>
<feature type="compositionally biased region" description="Basic and acidic residues" evidence="1">
    <location>
        <begin position="374"/>
        <end position="388"/>
    </location>
</feature>
<feature type="compositionally biased region" description="Basic residues" evidence="1">
    <location>
        <begin position="270"/>
        <end position="294"/>
    </location>
</feature>
<dbReference type="EC" id="4.2.1.33" evidence="2"/>
<reference evidence="2" key="1">
    <citation type="submission" date="2020-02" db="EMBL/GenBank/DDBJ databases">
        <authorList>
            <person name="Meier V. D."/>
        </authorList>
    </citation>
    <scope>NUCLEOTIDE SEQUENCE</scope>
    <source>
        <strain evidence="2">AVDCRST_MAG88</strain>
    </source>
</reference>
<feature type="compositionally biased region" description="Basic residues" evidence="1">
    <location>
        <begin position="230"/>
        <end position="244"/>
    </location>
</feature>
<feature type="compositionally biased region" description="Basic residues" evidence="1">
    <location>
        <begin position="254"/>
        <end position="263"/>
    </location>
</feature>
<feature type="non-terminal residue" evidence="2">
    <location>
        <position position="472"/>
    </location>
</feature>
<feature type="compositionally biased region" description="Basic residues" evidence="1">
    <location>
        <begin position="451"/>
        <end position="472"/>
    </location>
</feature>
<proteinExistence type="predicted"/>
<keyword evidence="2" id="KW-0456">Lyase</keyword>
<protein>
    <submittedName>
        <fullName evidence="2">3-isopropylmalate dehydratase large subunit</fullName>
        <ecNumber evidence="2">4.2.1.33</ecNumber>
    </submittedName>
</protein>
<evidence type="ECO:0000313" key="2">
    <source>
        <dbReference type="EMBL" id="CAA9589730.1"/>
    </source>
</evidence>
<feature type="compositionally biased region" description="Basic and acidic residues" evidence="1">
    <location>
        <begin position="409"/>
        <end position="420"/>
    </location>
</feature>
<evidence type="ECO:0000256" key="1">
    <source>
        <dbReference type="SAM" id="MobiDB-lite"/>
    </source>
</evidence>
<feature type="region of interest" description="Disordered" evidence="1">
    <location>
        <begin position="1"/>
        <end position="472"/>
    </location>
</feature>
<dbReference type="AlphaFoldDB" id="A0A6J4VUU6"/>
<name>A0A6J4VUU6_9BACT</name>
<dbReference type="EMBL" id="CADCWM010001202">
    <property type="protein sequence ID" value="CAA9589730.1"/>
    <property type="molecule type" value="Genomic_DNA"/>
</dbReference>
<gene>
    <name evidence="2" type="ORF">AVDCRST_MAG88-4646</name>
</gene>
<organism evidence="2">
    <name type="scientific">uncultured Thermomicrobiales bacterium</name>
    <dbReference type="NCBI Taxonomy" id="1645740"/>
    <lineage>
        <taxon>Bacteria</taxon>
        <taxon>Pseudomonadati</taxon>
        <taxon>Thermomicrobiota</taxon>
        <taxon>Thermomicrobia</taxon>
        <taxon>Thermomicrobiales</taxon>
        <taxon>environmental samples</taxon>
    </lineage>
</organism>
<feature type="compositionally biased region" description="Basic and acidic residues" evidence="1">
    <location>
        <begin position="218"/>
        <end position="229"/>
    </location>
</feature>
<feature type="compositionally biased region" description="Basic residues" evidence="1">
    <location>
        <begin position="188"/>
        <end position="211"/>
    </location>
</feature>
<feature type="compositionally biased region" description="Basic residues" evidence="1">
    <location>
        <begin position="23"/>
        <end position="34"/>
    </location>
</feature>
<dbReference type="GO" id="GO:0003861">
    <property type="term" value="F:3-isopropylmalate dehydratase activity"/>
    <property type="evidence" value="ECO:0007669"/>
    <property type="project" value="UniProtKB-EC"/>
</dbReference>
<feature type="compositionally biased region" description="Basic residues" evidence="1">
    <location>
        <begin position="361"/>
        <end position="373"/>
    </location>
</feature>
<feature type="non-terminal residue" evidence="2">
    <location>
        <position position="1"/>
    </location>
</feature>
<feature type="compositionally biased region" description="Low complexity" evidence="1">
    <location>
        <begin position="36"/>
        <end position="54"/>
    </location>
</feature>
<sequence length="472" mass="51823">GPHAGGEGLGRARRPAGGGRARPALHRPAPRARGHQPAGLRRAAARRAPGAPARPHARHRGPQRPHRRRRRRGPAGHRRPGQPYAGRDAAPQLRGVRRAPAADGRRRAGHRPRHRPAARRHAAGHHDRVRRQPHQHARRVRGAGLRHRHERGRARPGHPDAPAGASPHHGGDRDRTAPAGDVGQGPRARAHRAGRHRRRPGLPRGVPRRGGRGAVDGGPHDGLQHEHRVGRPRRHGRAGRHHVRLPAGPPARAAGRRLGRRRRALGDPAHRRRRGVRQGGRARRQRGHAVRHLGHQPGAGRAARRQRARPAVPAGGQRARRRRARAGVHGARGRDADARGGRRHRLPRLVHERPDGGPAGRRGRRAGAARRRRGAGDGRPGLDAREAAGRAGGPGPGVPRRRVRLAQRRLLDVPRHEPGHARARRAQRVDVEPQLRGPAGPRRPHAPRESRGRRRHRAHRPPHRARRPAGGL</sequence>
<accession>A0A6J4VUU6</accession>
<feature type="compositionally biased region" description="Basic residues" evidence="1">
    <location>
        <begin position="55"/>
        <end position="80"/>
    </location>
</feature>